<comment type="cofactor">
    <cofactor evidence="9">
        <name>Mg(2+)</name>
        <dbReference type="ChEBI" id="CHEBI:18420"/>
    </cofactor>
</comment>
<evidence type="ECO:0000313" key="12">
    <source>
        <dbReference type="Proteomes" id="UP000620327"/>
    </source>
</evidence>
<dbReference type="Pfam" id="PF01467">
    <property type="entry name" value="CTP_transf_like"/>
    <property type="match status" value="1"/>
</dbReference>
<evidence type="ECO:0000256" key="6">
    <source>
        <dbReference type="ARBA" id="ARBA00022842"/>
    </source>
</evidence>
<sequence length="161" mass="18107">MRIAVCSGSFDPITLGHMDIIRRTAACFDQVYVCVSPNAEKRGQMFTPEQKLKLVEAAVLELPNVTAELYGGLLADFAAERKATAIVRGIRTQSDFDTEYQQAMVNRGLHPGLETLLLPADPAYIYLSSTVAREMIHYHQPLDKYLPKAILPLIRDWTEQR</sequence>
<feature type="binding site" evidence="9">
    <location>
        <begin position="89"/>
        <end position="91"/>
    </location>
    <ligand>
        <name>ATP</name>
        <dbReference type="ChEBI" id="CHEBI:30616"/>
    </ligand>
</feature>
<evidence type="ECO:0000256" key="2">
    <source>
        <dbReference type="ARBA" id="ARBA00022679"/>
    </source>
</evidence>
<dbReference type="GO" id="GO:0005524">
    <property type="term" value="F:ATP binding"/>
    <property type="evidence" value="ECO:0007669"/>
    <property type="project" value="UniProtKB-KW"/>
</dbReference>
<feature type="binding site" evidence="9">
    <location>
        <begin position="9"/>
        <end position="10"/>
    </location>
    <ligand>
        <name>ATP</name>
        <dbReference type="ChEBI" id="CHEBI:30616"/>
    </ligand>
</feature>
<feature type="domain" description="Cytidyltransferase-like" evidence="10">
    <location>
        <begin position="6"/>
        <end position="134"/>
    </location>
</feature>
<dbReference type="InterPro" id="IPR001980">
    <property type="entry name" value="PPAT"/>
</dbReference>
<dbReference type="InterPro" id="IPR014729">
    <property type="entry name" value="Rossmann-like_a/b/a_fold"/>
</dbReference>
<evidence type="ECO:0000256" key="4">
    <source>
        <dbReference type="ARBA" id="ARBA00022741"/>
    </source>
</evidence>
<evidence type="ECO:0000256" key="9">
    <source>
        <dbReference type="HAMAP-Rule" id="MF_00151"/>
    </source>
</evidence>
<feature type="binding site" evidence="9">
    <location>
        <position position="9"/>
    </location>
    <ligand>
        <name>substrate</name>
    </ligand>
</feature>
<dbReference type="PANTHER" id="PTHR21342">
    <property type="entry name" value="PHOSPHOPANTETHEINE ADENYLYLTRANSFERASE"/>
    <property type="match status" value="1"/>
</dbReference>
<feature type="site" description="Transition state stabilizer" evidence="9">
    <location>
        <position position="17"/>
    </location>
</feature>
<keyword evidence="1 9" id="KW-0963">Cytoplasm</keyword>
<accession>A0A923S756</accession>
<keyword evidence="5 9" id="KW-0067">ATP-binding</keyword>
<dbReference type="PRINTS" id="PR01020">
    <property type="entry name" value="LPSBIOSNTHSS"/>
</dbReference>
<feature type="binding site" evidence="9">
    <location>
        <begin position="124"/>
        <end position="130"/>
    </location>
    <ligand>
        <name>ATP</name>
        <dbReference type="ChEBI" id="CHEBI:30616"/>
    </ligand>
</feature>
<evidence type="ECO:0000256" key="8">
    <source>
        <dbReference type="ARBA" id="ARBA00029346"/>
    </source>
</evidence>
<comment type="function">
    <text evidence="9">Reversibly transfers an adenylyl group from ATP to 4'-phosphopantetheine, yielding dephospho-CoA (dPCoA) and pyrophosphate.</text>
</comment>
<evidence type="ECO:0000256" key="1">
    <source>
        <dbReference type="ARBA" id="ARBA00022490"/>
    </source>
</evidence>
<dbReference type="AlphaFoldDB" id="A0A923S756"/>
<keyword evidence="6 9" id="KW-0460">Magnesium</keyword>
<dbReference type="RefSeq" id="WP_187014577.1">
    <property type="nucleotide sequence ID" value="NZ_JACOQI010000006.1"/>
</dbReference>
<keyword evidence="4 9" id="KW-0547">Nucleotide-binding</keyword>
<feature type="binding site" evidence="9">
    <location>
        <position position="88"/>
    </location>
    <ligand>
        <name>substrate</name>
    </ligand>
</feature>
<proteinExistence type="inferred from homology"/>
<evidence type="ECO:0000259" key="10">
    <source>
        <dbReference type="Pfam" id="PF01467"/>
    </source>
</evidence>
<gene>
    <name evidence="9 11" type="primary">coaD</name>
    <name evidence="11" type="ORF">H8Z83_08115</name>
</gene>
<comment type="similarity">
    <text evidence="9">Belongs to the bacterial CoaD family.</text>
</comment>
<dbReference type="Proteomes" id="UP000620327">
    <property type="component" value="Unassembled WGS sequence"/>
</dbReference>
<feature type="binding site" evidence="9">
    <location>
        <position position="17"/>
    </location>
    <ligand>
        <name>ATP</name>
        <dbReference type="ChEBI" id="CHEBI:30616"/>
    </ligand>
</feature>
<dbReference type="EC" id="2.7.7.3" evidence="9"/>
<dbReference type="HAMAP" id="MF_00151">
    <property type="entry name" value="PPAT_bact"/>
    <property type="match status" value="1"/>
</dbReference>
<comment type="catalytic activity">
    <reaction evidence="8 9">
        <text>(R)-4'-phosphopantetheine + ATP + H(+) = 3'-dephospho-CoA + diphosphate</text>
        <dbReference type="Rhea" id="RHEA:19801"/>
        <dbReference type="ChEBI" id="CHEBI:15378"/>
        <dbReference type="ChEBI" id="CHEBI:30616"/>
        <dbReference type="ChEBI" id="CHEBI:33019"/>
        <dbReference type="ChEBI" id="CHEBI:57328"/>
        <dbReference type="ChEBI" id="CHEBI:61723"/>
        <dbReference type="EC" id="2.7.7.3"/>
    </reaction>
</comment>
<keyword evidence="3 9" id="KW-0548">Nucleotidyltransferase</keyword>
<dbReference type="PANTHER" id="PTHR21342:SF1">
    <property type="entry name" value="PHOSPHOPANTETHEINE ADENYLYLTRANSFERASE"/>
    <property type="match status" value="1"/>
</dbReference>
<dbReference type="NCBIfam" id="TIGR01510">
    <property type="entry name" value="coaD_prev_kdtB"/>
    <property type="match status" value="1"/>
</dbReference>
<comment type="caution">
    <text evidence="11">The sequence shown here is derived from an EMBL/GenBank/DDBJ whole genome shotgun (WGS) entry which is preliminary data.</text>
</comment>
<evidence type="ECO:0000256" key="7">
    <source>
        <dbReference type="ARBA" id="ARBA00022993"/>
    </source>
</evidence>
<comment type="subcellular location">
    <subcellularLocation>
        <location evidence="9">Cytoplasm</location>
    </subcellularLocation>
</comment>
<keyword evidence="12" id="KW-1185">Reference proteome</keyword>
<dbReference type="GO" id="GO:0015937">
    <property type="term" value="P:coenzyme A biosynthetic process"/>
    <property type="evidence" value="ECO:0007669"/>
    <property type="project" value="UniProtKB-UniRule"/>
</dbReference>
<feature type="binding site" evidence="9">
    <location>
        <position position="99"/>
    </location>
    <ligand>
        <name>ATP</name>
        <dbReference type="ChEBI" id="CHEBI:30616"/>
    </ligand>
</feature>
<evidence type="ECO:0000256" key="3">
    <source>
        <dbReference type="ARBA" id="ARBA00022695"/>
    </source>
</evidence>
<comment type="pathway">
    <text evidence="9">Cofactor biosynthesis; coenzyme A biosynthesis; CoA from (R)-pantothenate: step 4/5.</text>
</comment>
<feature type="binding site" evidence="9">
    <location>
        <position position="74"/>
    </location>
    <ligand>
        <name>substrate</name>
    </ligand>
</feature>
<dbReference type="GO" id="GO:0005737">
    <property type="term" value="C:cytoplasm"/>
    <property type="evidence" value="ECO:0007669"/>
    <property type="project" value="UniProtKB-SubCell"/>
</dbReference>
<dbReference type="GO" id="GO:0004595">
    <property type="term" value="F:pantetheine-phosphate adenylyltransferase activity"/>
    <property type="evidence" value="ECO:0007669"/>
    <property type="project" value="UniProtKB-UniRule"/>
</dbReference>
<dbReference type="Gene3D" id="3.40.50.620">
    <property type="entry name" value="HUPs"/>
    <property type="match status" value="1"/>
</dbReference>
<dbReference type="NCBIfam" id="TIGR00125">
    <property type="entry name" value="cyt_tran_rel"/>
    <property type="match status" value="1"/>
</dbReference>
<protein>
    <recommendedName>
        <fullName evidence="9">Phosphopantetheine adenylyltransferase</fullName>
        <ecNumber evidence="9">2.7.7.3</ecNumber>
    </recommendedName>
    <alternativeName>
        <fullName evidence="9">Dephospho-CoA pyrophosphorylase</fullName>
    </alternativeName>
    <alternativeName>
        <fullName evidence="9">Pantetheine-phosphate adenylyltransferase</fullName>
        <shortName evidence="9">PPAT</shortName>
    </alternativeName>
</protein>
<keyword evidence="7 9" id="KW-0173">Coenzyme A biosynthesis</keyword>
<name>A0A923S756_9FIRM</name>
<dbReference type="EMBL" id="JACOQI010000006">
    <property type="protein sequence ID" value="MBC5770286.1"/>
    <property type="molecule type" value="Genomic_DNA"/>
</dbReference>
<dbReference type="InterPro" id="IPR004821">
    <property type="entry name" value="Cyt_trans-like"/>
</dbReference>
<evidence type="ECO:0000313" key="11">
    <source>
        <dbReference type="EMBL" id="MBC5770286.1"/>
    </source>
</evidence>
<comment type="subunit">
    <text evidence="9">Homohexamer.</text>
</comment>
<reference evidence="11" key="1">
    <citation type="submission" date="2020-08" db="EMBL/GenBank/DDBJ databases">
        <title>Genome public.</title>
        <authorList>
            <person name="Liu C."/>
            <person name="Sun Q."/>
        </authorList>
    </citation>
    <scope>NUCLEOTIDE SEQUENCE</scope>
    <source>
        <strain evidence="11">BX15</strain>
    </source>
</reference>
<dbReference type="SUPFAM" id="SSF52374">
    <property type="entry name" value="Nucleotidylyl transferase"/>
    <property type="match status" value="1"/>
</dbReference>
<evidence type="ECO:0000256" key="5">
    <source>
        <dbReference type="ARBA" id="ARBA00022840"/>
    </source>
</evidence>
<keyword evidence="2 9" id="KW-0808">Transferase</keyword>
<feature type="binding site" evidence="9">
    <location>
        <position position="41"/>
    </location>
    <ligand>
        <name>substrate</name>
    </ligand>
</feature>
<organism evidence="11 12">
    <name type="scientific">Dysosmobacter segnis</name>
    <dbReference type="NCBI Taxonomy" id="2763042"/>
    <lineage>
        <taxon>Bacteria</taxon>
        <taxon>Bacillati</taxon>
        <taxon>Bacillota</taxon>
        <taxon>Clostridia</taxon>
        <taxon>Eubacteriales</taxon>
        <taxon>Oscillospiraceae</taxon>
        <taxon>Dysosmobacter</taxon>
    </lineage>
</organism>